<dbReference type="EMBL" id="JARKIK010000025">
    <property type="protein sequence ID" value="KAK8743317.1"/>
    <property type="molecule type" value="Genomic_DNA"/>
</dbReference>
<name>A0AAW0XHH4_CHEQU</name>
<dbReference type="AlphaFoldDB" id="A0AAW0XHH4"/>
<dbReference type="Proteomes" id="UP001445076">
    <property type="component" value="Unassembled WGS sequence"/>
</dbReference>
<feature type="non-terminal residue" evidence="1">
    <location>
        <position position="150"/>
    </location>
</feature>
<feature type="non-terminal residue" evidence="1">
    <location>
        <position position="1"/>
    </location>
</feature>
<evidence type="ECO:0000313" key="2">
    <source>
        <dbReference type="Proteomes" id="UP001445076"/>
    </source>
</evidence>
<accession>A0AAW0XHH4</accession>
<evidence type="ECO:0000313" key="1">
    <source>
        <dbReference type="EMBL" id="KAK8743317.1"/>
    </source>
</evidence>
<reference evidence="1 2" key="1">
    <citation type="journal article" date="2024" name="BMC Genomics">
        <title>Genome assembly of redclaw crayfish (Cherax quadricarinatus) provides insights into its immune adaptation and hypoxia tolerance.</title>
        <authorList>
            <person name="Liu Z."/>
            <person name="Zheng J."/>
            <person name="Li H."/>
            <person name="Fang K."/>
            <person name="Wang S."/>
            <person name="He J."/>
            <person name="Zhou D."/>
            <person name="Weng S."/>
            <person name="Chi M."/>
            <person name="Gu Z."/>
            <person name="He J."/>
            <person name="Li F."/>
            <person name="Wang M."/>
        </authorList>
    </citation>
    <scope>NUCLEOTIDE SEQUENCE [LARGE SCALE GENOMIC DNA]</scope>
    <source>
        <strain evidence="1">ZL_2023a</strain>
    </source>
</reference>
<sequence>GVPGSLLAATTLCELTVGKVDVRAAVAPLVPLLLLLVTSQRVEHSQHLGHKETEAFPHSNIFLTICSSKLRALLFFSREYERCSKSCQFDLSEKSEVYVSLSEVHVYFIPRFMQQSVRVSGGSFHTRWMSLRCVPFLVPYNKVYGTGGCY</sequence>
<comment type="caution">
    <text evidence="1">The sequence shown here is derived from an EMBL/GenBank/DDBJ whole genome shotgun (WGS) entry which is preliminary data.</text>
</comment>
<keyword evidence="2" id="KW-1185">Reference proteome</keyword>
<protein>
    <submittedName>
        <fullName evidence="1">Uncharacterized protein</fullName>
    </submittedName>
</protein>
<proteinExistence type="predicted"/>
<organism evidence="1 2">
    <name type="scientific">Cherax quadricarinatus</name>
    <name type="common">Australian red claw crayfish</name>
    <dbReference type="NCBI Taxonomy" id="27406"/>
    <lineage>
        <taxon>Eukaryota</taxon>
        <taxon>Metazoa</taxon>
        <taxon>Ecdysozoa</taxon>
        <taxon>Arthropoda</taxon>
        <taxon>Crustacea</taxon>
        <taxon>Multicrustacea</taxon>
        <taxon>Malacostraca</taxon>
        <taxon>Eumalacostraca</taxon>
        <taxon>Eucarida</taxon>
        <taxon>Decapoda</taxon>
        <taxon>Pleocyemata</taxon>
        <taxon>Astacidea</taxon>
        <taxon>Parastacoidea</taxon>
        <taxon>Parastacidae</taxon>
        <taxon>Cherax</taxon>
    </lineage>
</organism>
<gene>
    <name evidence="1" type="ORF">OTU49_001370</name>
</gene>